<feature type="chain" id="PRO_5029565379" description="Receptor-like serine/threonine-protein kinase" evidence="21">
    <location>
        <begin position="23"/>
        <end position="733"/>
    </location>
</feature>
<dbReference type="EMBL" id="JACBKZ010000005">
    <property type="protein sequence ID" value="KAF5950034.1"/>
    <property type="molecule type" value="Genomic_DNA"/>
</dbReference>
<keyword evidence="9 18" id="KW-0418">Kinase</keyword>
<comment type="catalytic activity">
    <reaction evidence="16 18">
        <text>L-threonyl-[protein] + ATP = O-phospho-L-threonyl-[protein] + ADP + H(+)</text>
        <dbReference type="Rhea" id="RHEA:46608"/>
        <dbReference type="Rhea" id="RHEA-COMP:11060"/>
        <dbReference type="Rhea" id="RHEA-COMP:11605"/>
        <dbReference type="ChEBI" id="CHEBI:15378"/>
        <dbReference type="ChEBI" id="CHEBI:30013"/>
        <dbReference type="ChEBI" id="CHEBI:30616"/>
        <dbReference type="ChEBI" id="CHEBI:61977"/>
        <dbReference type="ChEBI" id="CHEBI:456216"/>
        <dbReference type="EC" id="2.7.11.1"/>
    </reaction>
</comment>
<sequence length="733" mass="82042">MTPSAIHYLLFLSFLPFLPVFGASNITLGSSLSAIGDNSSWISPSEEFAFGFCQLDNTNIFLLAIWYAKIPDKTIIWHANTISPVQTESKVELTANGLTLNSPNGQAIWQAQPNTTISYAAMLNTGNFVLSSSTNSSVYVWESFSYPTDTILPTQVLSLGGMLYSRLTETNYSNGRFELHFVNGALELSAVARPSQYRYDPYYSSGRAHTNSSESGFQLVFNRSADIYIVKGNGSTVELSWPKIVLNYDSNYHRATLDFDGVFRQYTYSKTSVGCGVDDGSRNPRDLYDLEVISGVNWPSGNYDRLQPYNQTQCEQSCLHDCSCVVSIFDGRGTCWKKRLPLSDGRLESGTVIIKVRKGVGVPSPGNSNDPFSYSKKENHSLLWSILFGGSGFFNILLLVIVSLAVFSQRHKKSKKTTYDSNVPETNLRIFTFEELNEATQGFKEELGMGSFGIVYKGALKFGSKNQVAVKKLDKLSEKGEREFKTEVSAIGKTHHRNLVQLLGYCDEGTQRILVYELMTNGSLANFLFGLPRPSWHQRTQVALGTARGLVYLHEECDVPIIHCDIKPQNILIDEYFTARISDFGLAKSLMFNQSRTRTDIRGTRGYVAPEWFKNVPVTVKVDVYSFGVVLLEIICCRKHVAVEYGEEERAILTDWAYDCYMRGELGTLVDNDEAAMSDNTVLCRWVMTALCCIQEDPSKRPTMKMVIQMLEGYVEVPIPTSTSTSFPKLHET</sequence>
<dbReference type="SMART" id="SM00108">
    <property type="entry name" value="B_lectin"/>
    <property type="match status" value="1"/>
</dbReference>
<keyword evidence="6 21" id="KW-0732">Signal</keyword>
<dbReference type="SMART" id="SM00220">
    <property type="entry name" value="S_TKc"/>
    <property type="match status" value="1"/>
</dbReference>
<dbReference type="PANTHER" id="PTHR47976:SF78">
    <property type="entry name" value="RECEPTOR-LIKE SERINE_THREONINE-PROTEIN KINASE"/>
    <property type="match status" value="1"/>
</dbReference>
<feature type="signal peptide" evidence="21">
    <location>
        <begin position="1"/>
        <end position="22"/>
    </location>
</feature>
<organism evidence="24 25">
    <name type="scientific">Camellia sinensis</name>
    <name type="common">Tea plant</name>
    <name type="synonym">Thea sinensis</name>
    <dbReference type="NCBI Taxonomy" id="4442"/>
    <lineage>
        <taxon>Eukaryota</taxon>
        <taxon>Viridiplantae</taxon>
        <taxon>Streptophyta</taxon>
        <taxon>Embryophyta</taxon>
        <taxon>Tracheophyta</taxon>
        <taxon>Spermatophyta</taxon>
        <taxon>Magnoliopsida</taxon>
        <taxon>eudicotyledons</taxon>
        <taxon>Gunneridae</taxon>
        <taxon>Pentapetalae</taxon>
        <taxon>asterids</taxon>
        <taxon>Ericales</taxon>
        <taxon>Theaceae</taxon>
        <taxon>Camellia</taxon>
    </lineage>
</organism>
<comment type="subcellular location">
    <subcellularLocation>
        <location evidence="1">Membrane</location>
        <topology evidence="1">Single-pass type I membrane protein</topology>
    </subcellularLocation>
</comment>
<dbReference type="InterPro" id="IPR017441">
    <property type="entry name" value="Protein_kinase_ATP_BS"/>
</dbReference>
<evidence type="ECO:0000256" key="8">
    <source>
        <dbReference type="ARBA" id="ARBA00022741"/>
    </source>
</evidence>
<evidence type="ECO:0000256" key="10">
    <source>
        <dbReference type="ARBA" id="ARBA00022840"/>
    </source>
</evidence>
<keyword evidence="8 18" id="KW-0547">Nucleotide-binding</keyword>
<evidence type="ECO:0000313" key="25">
    <source>
        <dbReference type="Proteomes" id="UP000593564"/>
    </source>
</evidence>
<keyword evidence="13" id="KW-1015">Disulfide bond</keyword>
<dbReference type="PANTHER" id="PTHR47976">
    <property type="entry name" value="G-TYPE LECTIN S-RECEPTOR-LIKE SERINE/THREONINE-PROTEIN KINASE SD2-5"/>
    <property type="match status" value="1"/>
</dbReference>
<evidence type="ECO:0000256" key="17">
    <source>
        <dbReference type="ARBA" id="ARBA00048679"/>
    </source>
</evidence>
<dbReference type="GO" id="GO:0005524">
    <property type="term" value="F:ATP binding"/>
    <property type="evidence" value="ECO:0007669"/>
    <property type="project" value="UniProtKB-UniRule"/>
</dbReference>
<keyword evidence="7" id="KW-0430">Lectin</keyword>
<feature type="binding site" evidence="19">
    <location>
        <position position="472"/>
    </location>
    <ligand>
        <name>ATP</name>
        <dbReference type="ChEBI" id="CHEBI:30616"/>
    </ligand>
</feature>
<dbReference type="PROSITE" id="PS00107">
    <property type="entry name" value="PROTEIN_KINASE_ATP"/>
    <property type="match status" value="1"/>
</dbReference>
<evidence type="ECO:0000256" key="16">
    <source>
        <dbReference type="ARBA" id="ARBA00047899"/>
    </source>
</evidence>
<evidence type="ECO:0000259" key="22">
    <source>
        <dbReference type="PROSITE" id="PS50011"/>
    </source>
</evidence>
<dbReference type="CDD" id="cd14066">
    <property type="entry name" value="STKc_IRAK"/>
    <property type="match status" value="1"/>
</dbReference>
<dbReference type="Gene3D" id="1.10.510.10">
    <property type="entry name" value="Transferase(Phosphotransferase) domain 1"/>
    <property type="match status" value="1"/>
</dbReference>
<feature type="domain" description="Bulb-type lectin" evidence="23">
    <location>
        <begin position="26"/>
        <end position="143"/>
    </location>
</feature>
<evidence type="ECO:0000256" key="18">
    <source>
        <dbReference type="PIRNR" id="PIRNR000641"/>
    </source>
</evidence>
<dbReference type="PROSITE" id="PS50927">
    <property type="entry name" value="BULB_LECTIN"/>
    <property type="match status" value="1"/>
</dbReference>
<keyword evidence="2 18" id="KW-0723">Serine/threonine-protein kinase</keyword>
<reference evidence="25" key="1">
    <citation type="journal article" date="2020" name="Nat. Commun.">
        <title>Genome assembly of wild tea tree DASZ reveals pedigree and selection history of tea varieties.</title>
        <authorList>
            <person name="Zhang W."/>
            <person name="Zhang Y."/>
            <person name="Qiu H."/>
            <person name="Guo Y."/>
            <person name="Wan H."/>
            <person name="Zhang X."/>
            <person name="Scossa F."/>
            <person name="Alseekh S."/>
            <person name="Zhang Q."/>
            <person name="Wang P."/>
            <person name="Xu L."/>
            <person name="Schmidt M.H."/>
            <person name="Jia X."/>
            <person name="Li D."/>
            <person name="Zhu A."/>
            <person name="Guo F."/>
            <person name="Chen W."/>
            <person name="Ni D."/>
            <person name="Usadel B."/>
            <person name="Fernie A.R."/>
            <person name="Wen W."/>
        </authorList>
    </citation>
    <scope>NUCLEOTIDE SEQUENCE [LARGE SCALE GENOMIC DNA]</scope>
    <source>
        <strain evidence="25">cv. G240</strain>
    </source>
</reference>
<keyword evidence="11 20" id="KW-1133">Transmembrane helix</keyword>
<dbReference type="GO" id="GO:0016020">
    <property type="term" value="C:membrane"/>
    <property type="evidence" value="ECO:0007669"/>
    <property type="project" value="UniProtKB-SubCell"/>
</dbReference>
<dbReference type="SUPFAM" id="SSF56112">
    <property type="entry name" value="Protein kinase-like (PK-like)"/>
    <property type="match status" value="1"/>
</dbReference>
<keyword evidence="10 18" id="KW-0067">ATP-binding</keyword>
<comment type="catalytic activity">
    <reaction evidence="17 18">
        <text>L-seryl-[protein] + ATP = O-phospho-L-seryl-[protein] + ADP + H(+)</text>
        <dbReference type="Rhea" id="RHEA:17989"/>
        <dbReference type="Rhea" id="RHEA-COMP:9863"/>
        <dbReference type="Rhea" id="RHEA-COMP:11604"/>
        <dbReference type="ChEBI" id="CHEBI:15378"/>
        <dbReference type="ChEBI" id="CHEBI:29999"/>
        <dbReference type="ChEBI" id="CHEBI:30616"/>
        <dbReference type="ChEBI" id="CHEBI:83421"/>
        <dbReference type="ChEBI" id="CHEBI:456216"/>
        <dbReference type="EC" id="2.7.11.1"/>
    </reaction>
</comment>
<dbReference type="InterPro" id="IPR024171">
    <property type="entry name" value="SRK-like_kinase"/>
</dbReference>
<gene>
    <name evidence="24" type="ORF">HYC85_012027</name>
</gene>
<evidence type="ECO:0000256" key="6">
    <source>
        <dbReference type="ARBA" id="ARBA00022729"/>
    </source>
</evidence>
<evidence type="ECO:0000256" key="15">
    <source>
        <dbReference type="ARBA" id="ARBA00023180"/>
    </source>
</evidence>
<name>A0A7J7HDP3_CAMSI</name>
<keyword evidence="12 20" id="KW-0472">Membrane</keyword>
<evidence type="ECO:0000256" key="14">
    <source>
        <dbReference type="ARBA" id="ARBA00023170"/>
    </source>
</evidence>
<evidence type="ECO:0000256" key="5">
    <source>
        <dbReference type="ARBA" id="ARBA00022692"/>
    </source>
</evidence>
<keyword evidence="5 20" id="KW-0812">Transmembrane</keyword>
<dbReference type="GO" id="GO:0004674">
    <property type="term" value="F:protein serine/threonine kinase activity"/>
    <property type="evidence" value="ECO:0007669"/>
    <property type="project" value="UniProtKB-KW"/>
</dbReference>
<dbReference type="Pfam" id="PF08276">
    <property type="entry name" value="PAN_2"/>
    <property type="match status" value="1"/>
</dbReference>
<evidence type="ECO:0000313" key="24">
    <source>
        <dbReference type="EMBL" id="KAF5950034.1"/>
    </source>
</evidence>
<keyword evidence="3" id="KW-0245">EGF-like domain</keyword>
<dbReference type="InterPro" id="IPR011009">
    <property type="entry name" value="Kinase-like_dom_sf"/>
</dbReference>
<feature type="transmembrane region" description="Helical" evidence="20">
    <location>
        <begin position="382"/>
        <end position="407"/>
    </location>
</feature>
<dbReference type="InterPro" id="IPR036426">
    <property type="entry name" value="Bulb-type_lectin_dom_sf"/>
</dbReference>
<dbReference type="EC" id="2.7.11.1" evidence="18"/>
<evidence type="ECO:0000256" key="3">
    <source>
        <dbReference type="ARBA" id="ARBA00022536"/>
    </source>
</evidence>
<evidence type="ECO:0000256" key="21">
    <source>
        <dbReference type="SAM" id="SignalP"/>
    </source>
</evidence>
<dbReference type="SUPFAM" id="SSF51110">
    <property type="entry name" value="alpha-D-mannose-specific plant lectins"/>
    <property type="match status" value="1"/>
</dbReference>
<feature type="domain" description="Protein kinase" evidence="22">
    <location>
        <begin position="441"/>
        <end position="715"/>
    </location>
</feature>
<dbReference type="PROSITE" id="PS50011">
    <property type="entry name" value="PROTEIN_KINASE_DOM"/>
    <property type="match status" value="1"/>
</dbReference>
<keyword evidence="4 18" id="KW-0808">Transferase</keyword>
<dbReference type="InterPro" id="IPR051343">
    <property type="entry name" value="G-type_lectin_kinases/EP1-like"/>
</dbReference>
<dbReference type="FunFam" id="1.10.510.10:FF:000237">
    <property type="entry name" value="G-type lectin S-receptor-like serine/threonine-protein kinase"/>
    <property type="match status" value="1"/>
</dbReference>
<proteinExistence type="inferred from homology"/>
<dbReference type="Pfam" id="PF00069">
    <property type="entry name" value="Pkinase"/>
    <property type="match status" value="1"/>
</dbReference>
<dbReference type="InterPro" id="IPR001480">
    <property type="entry name" value="Bulb-type_lectin_dom"/>
</dbReference>
<dbReference type="InterPro" id="IPR008271">
    <property type="entry name" value="Ser/Thr_kinase_AS"/>
</dbReference>
<dbReference type="InterPro" id="IPR000719">
    <property type="entry name" value="Prot_kinase_dom"/>
</dbReference>
<dbReference type="InterPro" id="IPR003609">
    <property type="entry name" value="Pan_app"/>
</dbReference>
<evidence type="ECO:0000256" key="19">
    <source>
        <dbReference type="PROSITE-ProRule" id="PRU10141"/>
    </source>
</evidence>
<dbReference type="Gene3D" id="3.30.200.20">
    <property type="entry name" value="Phosphorylase Kinase, domain 1"/>
    <property type="match status" value="1"/>
</dbReference>
<protein>
    <recommendedName>
        <fullName evidence="18">Receptor-like serine/threonine-protein kinase</fullName>
        <ecNumber evidence="18">2.7.11.1</ecNumber>
    </recommendedName>
</protein>
<evidence type="ECO:0000256" key="4">
    <source>
        <dbReference type="ARBA" id="ARBA00022679"/>
    </source>
</evidence>
<evidence type="ECO:0000256" key="20">
    <source>
        <dbReference type="SAM" id="Phobius"/>
    </source>
</evidence>
<accession>A0A7J7HDP3</accession>
<dbReference type="Proteomes" id="UP000593564">
    <property type="component" value="Unassembled WGS sequence"/>
</dbReference>
<evidence type="ECO:0000256" key="11">
    <source>
        <dbReference type="ARBA" id="ARBA00022989"/>
    </source>
</evidence>
<evidence type="ECO:0000256" key="9">
    <source>
        <dbReference type="ARBA" id="ARBA00022777"/>
    </source>
</evidence>
<keyword evidence="14" id="KW-0675">Receptor</keyword>
<keyword evidence="25" id="KW-1185">Reference proteome</keyword>
<evidence type="ECO:0000256" key="1">
    <source>
        <dbReference type="ARBA" id="ARBA00004479"/>
    </source>
</evidence>
<dbReference type="AlphaFoldDB" id="A0A7J7HDP3"/>
<dbReference type="FunFam" id="2.90.10.10:FF:000013">
    <property type="entry name" value="G-type lectin S-receptor-like serine/threonine-protein kinase LECRK1"/>
    <property type="match status" value="1"/>
</dbReference>
<dbReference type="GO" id="GO:0030246">
    <property type="term" value="F:carbohydrate binding"/>
    <property type="evidence" value="ECO:0007669"/>
    <property type="project" value="UniProtKB-KW"/>
</dbReference>
<evidence type="ECO:0000256" key="2">
    <source>
        <dbReference type="ARBA" id="ARBA00022527"/>
    </source>
</evidence>
<evidence type="ECO:0000256" key="12">
    <source>
        <dbReference type="ARBA" id="ARBA00023136"/>
    </source>
</evidence>
<dbReference type="Pfam" id="PF01453">
    <property type="entry name" value="B_lectin"/>
    <property type="match status" value="1"/>
</dbReference>
<evidence type="ECO:0000256" key="13">
    <source>
        <dbReference type="ARBA" id="ARBA00023157"/>
    </source>
</evidence>
<dbReference type="PIRSF" id="PIRSF000641">
    <property type="entry name" value="SRK"/>
    <property type="match status" value="1"/>
</dbReference>
<keyword evidence="15" id="KW-0325">Glycoprotein</keyword>
<dbReference type="PROSITE" id="PS00108">
    <property type="entry name" value="PROTEIN_KINASE_ST"/>
    <property type="match status" value="1"/>
</dbReference>
<evidence type="ECO:0000256" key="7">
    <source>
        <dbReference type="ARBA" id="ARBA00022734"/>
    </source>
</evidence>
<dbReference type="Gene3D" id="2.90.10.10">
    <property type="entry name" value="Bulb-type lectin domain"/>
    <property type="match status" value="2"/>
</dbReference>
<reference evidence="24 25" key="2">
    <citation type="submission" date="2020-07" db="EMBL/GenBank/DDBJ databases">
        <title>Genome assembly of wild tea tree DASZ reveals pedigree and selection history of tea varieties.</title>
        <authorList>
            <person name="Zhang W."/>
        </authorList>
    </citation>
    <scope>NUCLEOTIDE SEQUENCE [LARGE SCALE GENOMIC DNA]</scope>
    <source>
        <strain evidence="25">cv. G240</strain>
        <tissue evidence="24">Leaf</tissue>
    </source>
</reference>
<comment type="similarity">
    <text evidence="18">Belongs to the protein kinase superfamily. Ser/Thr protein kinase family.</text>
</comment>
<evidence type="ECO:0000259" key="23">
    <source>
        <dbReference type="PROSITE" id="PS50927"/>
    </source>
</evidence>
<dbReference type="FunFam" id="3.30.200.20:FF:000059">
    <property type="entry name" value="S-receptor-like serine/threonine-protein kinase"/>
    <property type="match status" value="1"/>
</dbReference>
<comment type="caution">
    <text evidence="24">The sequence shown here is derived from an EMBL/GenBank/DDBJ whole genome shotgun (WGS) entry which is preliminary data.</text>
</comment>